<gene>
    <name evidence="1" type="ORF">ABMA27_003510</name>
</gene>
<evidence type="ECO:0000313" key="2">
    <source>
        <dbReference type="Proteomes" id="UP001549920"/>
    </source>
</evidence>
<accession>A0ABR3HTH5</accession>
<proteinExistence type="predicted"/>
<dbReference type="EMBL" id="JBEUOH010000014">
    <property type="protein sequence ID" value="KAL0879799.1"/>
    <property type="molecule type" value="Genomic_DNA"/>
</dbReference>
<reference evidence="1 2" key="1">
    <citation type="submission" date="2024-06" db="EMBL/GenBank/DDBJ databases">
        <title>A chromosome-level genome assembly of beet webworm, Loxostege sticticalis.</title>
        <authorList>
            <person name="Zhang Y."/>
        </authorList>
    </citation>
    <scope>NUCLEOTIDE SEQUENCE [LARGE SCALE GENOMIC DNA]</scope>
    <source>
        <strain evidence="1">AQ026</strain>
        <tissue evidence="1">Whole body</tissue>
    </source>
</reference>
<keyword evidence="2" id="KW-1185">Reference proteome</keyword>
<sequence length="311" mass="36443">MDTAVVRQFLDFFQDFLRLCQAEDWPNNDTSEAEMKNAFLISQHIEKCLDKLQRRNILNEFLFTVNSNQDVPNAFLKSCFSDPPKYILKKIINSNTKISQMDIGFKLFLEIFTEEKLENCLTELMLEAASKETLLRNLSHEIPKEKVLELKSKLLLAEINNCENPQETFSTMFENCDQDTVDFIVVSIINNDIQYLNAVNIIVNMLLDVLKTRKFTHKNFWKFLFNVEEKYFLKMCLTHSDLFKLIAKALIDCGMLLREQMSAECFYIDLTCSELARNVQKICSNENLKYEFFDIVNESKSNLAFWENILS</sequence>
<organism evidence="1 2">
    <name type="scientific">Loxostege sticticalis</name>
    <name type="common">Beet webworm moth</name>
    <dbReference type="NCBI Taxonomy" id="481309"/>
    <lineage>
        <taxon>Eukaryota</taxon>
        <taxon>Metazoa</taxon>
        <taxon>Ecdysozoa</taxon>
        <taxon>Arthropoda</taxon>
        <taxon>Hexapoda</taxon>
        <taxon>Insecta</taxon>
        <taxon>Pterygota</taxon>
        <taxon>Neoptera</taxon>
        <taxon>Endopterygota</taxon>
        <taxon>Lepidoptera</taxon>
        <taxon>Glossata</taxon>
        <taxon>Ditrysia</taxon>
        <taxon>Pyraloidea</taxon>
        <taxon>Crambidae</taxon>
        <taxon>Pyraustinae</taxon>
        <taxon>Loxostege</taxon>
    </lineage>
</organism>
<protein>
    <submittedName>
        <fullName evidence="1">Uncharacterized protein</fullName>
    </submittedName>
</protein>
<name>A0ABR3HTH5_LOXSC</name>
<evidence type="ECO:0000313" key="1">
    <source>
        <dbReference type="EMBL" id="KAL0879799.1"/>
    </source>
</evidence>
<comment type="caution">
    <text evidence="1">The sequence shown here is derived from an EMBL/GenBank/DDBJ whole genome shotgun (WGS) entry which is preliminary data.</text>
</comment>
<dbReference type="Proteomes" id="UP001549920">
    <property type="component" value="Unassembled WGS sequence"/>
</dbReference>